<name>A0A2M9HIC4_9BIFI</name>
<evidence type="ECO:0000259" key="2">
    <source>
        <dbReference type="Pfam" id="PF01757"/>
    </source>
</evidence>
<dbReference type="OrthoDB" id="9796461at2"/>
<dbReference type="GO" id="GO:0016747">
    <property type="term" value="F:acyltransferase activity, transferring groups other than amino-acyl groups"/>
    <property type="evidence" value="ECO:0007669"/>
    <property type="project" value="InterPro"/>
</dbReference>
<dbReference type="InterPro" id="IPR050879">
    <property type="entry name" value="Acyltransferase_3"/>
</dbReference>
<feature type="transmembrane region" description="Helical" evidence="1">
    <location>
        <begin position="89"/>
        <end position="111"/>
    </location>
</feature>
<organism evidence="3 4">
    <name type="scientific">Bifidobacterium felsineum</name>
    <dbReference type="NCBI Taxonomy" id="2045440"/>
    <lineage>
        <taxon>Bacteria</taxon>
        <taxon>Bacillati</taxon>
        <taxon>Actinomycetota</taxon>
        <taxon>Actinomycetes</taxon>
        <taxon>Bifidobacteriales</taxon>
        <taxon>Bifidobacteriaceae</taxon>
        <taxon>Bifidobacterium</taxon>
    </lineage>
</organism>
<evidence type="ECO:0000313" key="4">
    <source>
        <dbReference type="Proteomes" id="UP000229239"/>
    </source>
</evidence>
<proteinExistence type="predicted"/>
<comment type="caution">
    <text evidence="3">The sequence shown here is derived from an EMBL/GenBank/DDBJ whole genome shotgun (WGS) entry which is preliminary data.</text>
</comment>
<dbReference type="Pfam" id="PF01757">
    <property type="entry name" value="Acyl_transf_3"/>
    <property type="match status" value="1"/>
</dbReference>
<feature type="transmembrane region" description="Helical" evidence="1">
    <location>
        <begin position="339"/>
        <end position="364"/>
    </location>
</feature>
<sequence>MEQHSKATANITTAAPSATSGRIISLDGLRGVAALSVVCFHVSGIPAARNLFPGIPSVMMFFILSGVVLCVVPLADSAYSWTKYYPRRVLRLGIPTAAATLLSVLVGIVVANTVGQNNPTYAGLRFSQNGNSPAQWLYTVLSQFDFIFNASDGVTTVGGSPSNRIDYPVWSMTWEFFFSLILPLVIVLAMHITRDWLACALVTVCIFVSFVSGYFPLRFVTVFFFGVIIAKHIETIRNRQHSFITVTVLLLLALLAIELPAIVGSFQSLAQHQLLNATANTLMCLGGALLVIVAAMPGWFSAFLSTRPIDYLGRISFSLYLTHFLCISAMRMITGKLGIAFSLVPMAIAVAGSIVFAAVFYALVERPSIRFAKRAANALLA</sequence>
<feature type="transmembrane region" description="Helical" evidence="1">
    <location>
        <begin position="278"/>
        <end position="299"/>
    </location>
</feature>
<feature type="transmembrane region" description="Helical" evidence="1">
    <location>
        <begin position="196"/>
        <end position="213"/>
    </location>
</feature>
<feature type="transmembrane region" description="Helical" evidence="1">
    <location>
        <begin position="311"/>
        <end position="333"/>
    </location>
</feature>
<evidence type="ECO:0000256" key="1">
    <source>
        <dbReference type="SAM" id="Phobius"/>
    </source>
</evidence>
<dbReference type="RefSeq" id="WP_100494767.1">
    <property type="nucleotide sequence ID" value="NZ_JAFEJV010000018.1"/>
</dbReference>
<keyword evidence="1" id="KW-1133">Transmembrane helix</keyword>
<dbReference type="InterPro" id="IPR002656">
    <property type="entry name" value="Acyl_transf_3_dom"/>
</dbReference>
<keyword evidence="4" id="KW-1185">Reference proteome</keyword>
<gene>
    <name evidence="3" type="ORF">CSQ86_08810</name>
</gene>
<dbReference type="AlphaFoldDB" id="A0A2M9HIC4"/>
<feature type="transmembrane region" description="Helical" evidence="1">
    <location>
        <begin position="58"/>
        <end position="77"/>
    </location>
</feature>
<feature type="transmembrane region" description="Helical" evidence="1">
    <location>
        <begin position="219"/>
        <end position="236"/>
    </location>
</feature>
<reference evidence="4" key="1">
    <citation type="submission" date="2017-10" db="EMBL/GenBank/DDBJ databases">
        <title>Draft genome sequences of strains TRE 1, TRE 9, TRE H and TRI 7, isolated from tamarins, belonging to four potential novel Bifidobacterium species.</title>
        <authorList>
            <person name="Mattarelli P."/>
            <person name="Modesto M."/>
            <person name="Puglisi E."/>
            <person name="Morelli L."/>
            <person name="Bonetti A."/>
            <person name="Spezio C."/>
            <person name="Sandri C."/>
        </authorList>
    </citation>
    <scope>NUCLEOTIDE SEQUENCE [LARGE SCALE GENOMIC DNA]</scope>
    <source>
        <strain evidence="4">TREH</strain>
    </source>
</reference>
<feature type="domain" description="Acyltransferase 3" evidence="2">
    <location>
        <begin position="24"/>
        <end position="360"/>
    </location>
</feature>
<keyword evidence="1" id="KW-0812">Transmembrane</keyword>
<evidence type="ECO:0000313" key="3">
    <source>
        <dbReference type="EMBL" id="PJM76575.1"/>
    </source>
</evidence>
<feature type="transmembrane region" description="Helical" evidence="1">
    <location>
        <begin position="243"/>
        <end position="266"/>
    </location>
</feature>
<feature type="transmembrane region" description="Helical" evidence="1">
    <location>
        <begin position="32"/>
        <end position="52"/>
    </location>
</feature>
<feature type="transmembrane region" description="Helical" evidence="1">
    <location>
        <begin position="169"/>
        <end position="189"/>
    </location>
</feature>
<dbReference type="EMBL" id="PEBJ01000005">
    <property type="protein sequence ID" value="PJM76575.1"/>
    <property type="molecule type" value="Genomic_DNA"/>
</dbReference>
<protein>
    <recommendedName>
        <fullName evidence="2">Acyltransferase 3 domain-containing protein</fullName>
    </recommendedName>
</protein>
<accession>A0A2M9HIC4</accession>
<dbReference type="Proteomes" id="UP000229239">
    <property type="component" value="Unassembled WGS sequence"/>
</dbReference>
<keyword evidence="1" id="KW-0472">Membrane</keyword>
<dbReference type="PANTHER" id="PTHR23028">
    <property type="entry name" value="ACETYLTRANSFERASE"/>
    <property type="match status" value="1"/>
</dbReference>